<keyword evidence="1" id="KW-0175">Coiled coil</keyword>
<dbReference type="EMBL" id="BAABME010004308">
    <property type="protein sequence ID" value="GAA0161893.1"/>
    <property type="molecule type" value="Genomic_DNA"/>
</dbReference>
<dbReference type="Proteomes" id="UP001454036">
    <property type="component" value="Unassembled WGS sequence"/>
</dbReference>
<evidence type="ECO:0000313" key="2">
    <source>
        <dbReference type="EMBL" id="GAA0161893.1"/>
    </source>
</evidence>
<name>A0AAV3QFD2_LITER</name>
<keyword evidence="3" id="KW-1185">Reference proteome</keyword>
<sequence>MEEGREAAALGEKSLTRFSLVAVLSPLPASLSDQPVDVSSFLSGGAWSKIVDSGESHVGTDEFIPSSPEVALVLKDGTLPEVENAEHHPSCMDAEIVDATIVVTSSIQRIESIFRDSLRASWVELCSLVEGRSYEALLAEEDSILASFQALAEFSRQDLTCHDKKLKATFSKARHIKKVQCKAASSKIHDKFIAARASSEELSSKLLHEGEAIARVRATLLQSEDRAARLRQELNELDAHIAALRDQVTSRESMIVSLETEKSESVLLISSLEEIIEKGQGDRLEQLGIELESLCIDLKGLF</sequence>
<dbReference type="AlphaFoldDB" id="A0AAV3QFD2"/>
<reference evidence="2 3" key="1">
    <citation type="submission" date="2024-01" db="EMBL/GenBank/DDBJ databases">
        <title>The complete chloroplast genome sequence of Lithospermum erythrorhizon: insights into the phylogenetic relationship among Boraginaceae species and the maternal lineages of purple gromwells.</title>
        <authorList>
            <person name="Okada T."/>
            <person name="Watanabe K."/>
        </authorList>
    </citation>
    <scope>NUCLEOTIDE SEQUENCE [LARGE SCALE GENOMIC DNA]</scope>
</reference>
<comment type="caution">
    <text evidence="2">The sequence shown here is derived from an EMBL/GenBank/DDBJ whole genome shotgun (WGS) entry which is preliminary data.</text>
</comment>
<evidence type="ECO:0000256" key="1">
    <source>
        <dbReference type="SAM" id="Coils"/>
    </source>
</evidence>
<gene>
    <name evidence="2" type="ORF">LIER_18107</name>
</gene>
<evidence type="ECO:0000313" key="3">
    <source>
        <dbReference type="Proteomes" id="UP001454036"/>
    </source>
</evidence>
<feature type="coiled-coil region" evidence="1">
    <location>
        <begin position="213"/>
        <end position="247"/>
    </location>
</feature>
<accession>A0AAV3QFD2</accession>
<protein>
    <submittedName>
        <fullName evidence="2">Uncharacterized protein</fullName>
    </submittedName>
</protein>
<organism evidence="2 3">
    <name type="scientific">Lithospermum erythrorhizon</name>
    <name type="common">Purple gromwell</name>
    <name type="synonym">Lithospermum officinale var. erythrorhizon</name>
    <dbReference type="NCBI Taxonomy" id="34254"/>
    <lineage>
        <taxon>Eukaryota</taxon>
        <taxon>Viridiplantae</taxon>
        <taxon>Streptophyta</taxon>
        <taxon>Embryophyta</taxon>
        <taxon>Tracheophyta</taxon>
        <taxon>Spermatophyta</taxon>
        <taxon>Magnoliopsida</taxon>
        <taxon>eudicotyledons</taxon>
        <taxon>Gunneridae</taxon>
        <taxon>Pentapetalae</taxon>
        <taxon>asterids</taxon>
        <taxon>lamiids</taxon>
        <taxon>Boraginales</taxon>
        <taxon>Boraginaceae</taxon>
        <taxon>Boraginoideae</taxon>
        <taxon>Lithospermeae</taxon>
        <taxon>Lithospermum</taxon>
    </lineage>
</organism>
<proteinExistence type="predicted"/>